<evidence type="ECO:0000313" key="2">
    <source>
        <dbReference type="EMBL" id="SEF90580.1"/>
    </source>
</evidence>
<evidence type="ECO:0000256" key="1">
    <source>
        <dbReference type="SAM" id="Phobius"/>
    </source>
</evidence>
<reference evidence="3" key="1">
    <citation type="submission" date="2016-10" db="EMBL/GenBank/DDBJ databases">
        <authorList>
            <person name="Varghese N."/>
            <person name="Submissions S."/>
        </authorList>
    </citation>
    <scope>NUCLEOTIDE SEQUENCE [LARGE SCALE GENOMIC DNA]</scope>
    <source>
        <strain evidence="3">DSM 5463</strain>
    </source>
</reference>
<feature type="transmembrane region" description="Helical" evidence="1">
    <location>
        <begin position="97"/>
        <end position="116"/>
    </location>
</feature>
<dbReference type="Pfam" id="PF04020">
    <property type="entry name" value="Phage_holin_4_2"/>
    <property type="match status" value="1"/>
</dbReference>
<protein>
    <submittedName>
        <fullName evidence="2">Uncharacterized membrane protein YvlD, DUF360 family</fullName>
    </submittedName>
</protein>
<keyword evidence="1" id="KW-1133">Transmembrane helix</keyword>
<evidence type="ECO:0000313" key="3">
    <source>
        <dbReference type="Proteomes" id="UP000242850"/>
    </source>
</evidence>
<sequence>MQENKEKEKKDVSLIGLIVKFLVNAVILVIASFLVPGFRVAGFGTAILAAIAISLLDYIIGLVFKLDASPFGRGIVGFLISAAIIYLTQFIVAGVAVTAWGAILAALVIGILDMIVPTDVFSQMS</sequence>
<name>A0A1H5VTM1_9CLOT</name>
<feature type="transmembrane region" description="Helical" evidence="1">
    <location>
        <begin position="41"/>
        <end position="64"/>
    </location>
</feature>
<dbReference type="Proteomes" id="UP000242850">
    <property type="component" value="Unassembled WGS sequence"/>
</dbReference>
<dbReference type="RefSeq" id="WP_103896253.1">
    <property type="nucleotide sequence ID" value="NZ_FNUK01000015.1"/>
</dbReference>
<feature type="transmembrane region" description="Helical" evidence="1">
    <location>
        <begin position="71"/>
        <end position="91"/>
    </location>
</feature>
<keyword evidence="3" id="KW-1185">Reference proteome</keyword>
<feature type="transmembrane region" description="Helical" evidence="1">
    <location>
        <begin position="12"/>
        <end position="35"/>
    </location>
</feature>
<keyword evidence="1" id="KW-0472">Membrane</keyword>
<dbReference type="EMBL" id="FNUK01000015">
    <property type="protein sequence ID" value="SEF90580.1"/>
    <property type="molecule type" value="Genomic_DNA"/>
</dbReference>
<dbReference type="AlphaFoldDB" id="A0A1H5VTM1"/>
<accession>A0A1H5VTM1</accession>
<keyword evidence="1" id="KW-0812">Transmembrane</keyword>
<proteinExistence type="predicted"/>
<dbReference type="InterPro" id="IPR007165">
    <property type="entry name" value="Phage_holin_4_2"/>
</dbReference>
<organism evidence="2 3">
    <name type="scientific">Caloramator fervidus</name>
    <dbReference type="NCBI Taxonomy" id="29344"/>
    <lineage>
        <taxon>Bacteria</taxon>
        <taxon>Bacillati</taxon>
        <taxon>Bacillota</taxon>
        <taxon>Clostridia</taxon>
        <taxon>Eubacteriales</taxon>
        <taxon>Clostridiaceae</taxon>
        <taxon>Caloramator</taxon>
    </lineage>
</organism>
<dbReference type="PANTHER" id="PTHR37309:SF1">
    <property type="entry name" value="SLR0284 PROTEIN"/>
    <property type="match status" value="1"/>
</dbReference>
<dbReference type="PANTHER" id="PTHR37309">
    <property type="entry name" value="SLR0284 PROTEIN"/>
    <property type="match status" value="1"/>
</dbReference>
<gene>
    <name evidence="2" type="ORF">SAMN05660865_01305</name>
</gene>
<dbReference type="OrthoDB" id="1701386at2"/>